<dbReference type="InterPro" id="IPR023418">
    <property type="entry name" value="Thyroxine_BS"/>
</dbReference>
<evidence type="ECO:0000313" key="9">
    <source>
        <dbReference type="EMBL" id="QIE55870.1"/>
    </source>
</evidence>
<reference evidence="9 10" key="1">
    <citation type="submission" date="2020-02" db="EMBL/GenBank/DDBJ databases">
        <title>complete genome sequence of Rhodobacteraceae bacterium.</title>
        <authorList>
            <person name="Park J."/>
            <person name="Kim Y.-S."/>
            <person name="Kim K.-H."/>
        </authorList>
    </citation>
    <scope>NUCLEOTIDE SEQUENCE [LARGE SCALE GENOMIC DNA]</scope>
    <source>
        <strain evidence="9 10">RR4-56</strain>
    </source>
</reference>
<keyword evidence="10" id="KW-1185">Reference proteome</keyword>
<comment type="function">
    <text evidence="2">Catalyzes the hydrolysis of 5-hydroxyisourate (HIU) to 2-oxo-4-hydroxy-4-carboxy-5-ureidoimidazoline (OHCU).</text>
</comment>
<feature type="domain" description="Transthyretin/hydroxyisourate hydrolase" evidence="8">
    <location>
        <begin position="5"/>
        <end position="116"/>
    </location>
</feature>
<evidence type="ECO:0000256" key="7">
    <source>
        <dbReference type="RuleBase" id="RU361270"/>
    </source>
</evidence>
<evidence type="ECO:0000256" key="2">
    <source>
        <dbReference type="ARBA" id="ARBA00002704"/>
    </source>
</evidence>
<keyword evidence="5 7" id="KW-0659">Purine metabolism</keyword>
<evidence type="ECO:0000259" key="8">
    <source>
        <dbReference type="Pfam" id="PF00576"/>
    </source>
</evidence>
<evidence type="ECO:0000256" key="1">
    <source>
        <dbReference type="ARBA" id="ARBA00001043"/>
    </source>
</evidence>
<dbReference type="NCBIfam" id="TIGR02962">
    <property type="entry name" value="hdxy_isourate"/>
    <property type="match status" value="1"/>
</dbReference>
<accession>A0A7L5BUD9</accession>
<dbReference type="Proteomes" id="UP000503336">
    <property type="component" value="Chromosome"/>
</dbReference>
<dbReference type="RefSeq" id="WP_165098338.1">
    <property type="nucleotide sequence ID" value="NZ_CP049056.1"/>
</dbReference>
<keyword evidence="6 7" id="KW-0378">Hydrolase</keyword>
<dbReference type="SUPFAM" id="SSF49472">
    <property type="entry name" value="Transthyretin (synonym: prealbumin)"/>
    <property type="match status" value="1"/>
</dbReference>
<sequence length="117" mass="12883">MAGYLTTHVLDTSAGRPAEGMRIELYRIEGEARTLIRTTTTNADGRTDGAMLPEDEFVRGVYELIFHIGDWLDAAGAPGEAPRFLDLAPIRFGMAEDGHYHVPLIFAPHGYSTYRGS</sequence>
<dbReference type="GO" id="GO:0033971">
    <property type="term" value="F:hydroxyisourate hydrolase activity"/>
    <property type="evidence" value="ECO:0007669"/>
    <property type="project" value="UniProtKB-EC"/>
</dbReference>
<dbReference type="AlphaFoldDB" id="A0A7L5BUD9"/>
<evidence type="ECO:0000313" key="10">
    <source>
        <dbReference type="Proteomes" id="UP000503336"/>
    </source>
</evidence>
<dbReference type="Pfam" id="PF00576">
    <property type="entry name" value="Transthyretin"/>
    <property type="match status" value="1"/>
</dbReference>
<evidence type="ECO:0000256" key="3">
    <source>
        <dbReference type="ARBA" id="ARBA00009850"/>
    </source>
</evidence>
<organism evidence="9 10">
    <name type="scientific">Pikeienuella piscinae</name>
    <dbReference type="NCBI Taxonomy" id="2748098"/>
    <lineage>
        <taxon>Bacteria</taxon>
        <taxon>Pseudomonadati</taxon>
        <taxon>Pseudomonadota</taxon>
        <taxon>Alphaproteobacteria</taxon>
        <taxon>Rhodobacterales</taxon>
        <taxon>Paracoccaceae</taxon>
        <taxon>Pikeienuella</taxon>
    </lineage>
</organism>
<dbReference type="GO" id="GO:0006144">
    <property type="term" value="P:purine nucleobase metabolic process"/>
    <property type="evidence" value="ECO:0007669"/>
    <property type="project" value="UniProtKB-KW"/>
</dbReference>
<evidence type="ECO:0000256" key="5">
    <source>
        <dbReference type="ARBA" id="ARBA00022631"/>
    </source>
</evidence>
<dbReference type="Gene3D" id="2.60.40.180">
    <property type="entry name" value="Transthyretin/hydroxyisourate hydrolase domain"/>
    <property type="match status" value="1"/>
</dbReference>
<dbReference type="CDD" id="cd05822">
    <property type="entry name" value="TLP_HIUase"/>
    <property type="match status" value="1"/>
</dbReference>
<dbReference type="PROSITE" id="PS00768">
    <property type="entry name" value="TRANSTHYRETIN_1"/>
    <property type="match status" value="1"/>
</dbReference>
<evidence type="ECO:0000256" key="6">
    <source>
        <dbReference type="ARBA" id="ARBA00022801"/>
    </source>
</evidence>
<dbReference type="EMBL" id="CP049056">
    <property type="protein sequence ID" value="QIE55870.1"/>
    <property type="molecule type" value="Genomic_DNA"/>
</dbReference>
<dbReference type="InterPro" id="IPR014306">
    <property type="entry name" value="Hydroxyisourate_hydrolase"/>
</dbReference>
<comment type="catalytic activity">
    <reaction evidence="1 7">
        <text>5-hydroxyisourate + H2O = 5-hydroxy-2-oxo-4-ureido-2,5-dihydro-1H-imidazole-5-carboxylate + H(+)</text>
        <dbReference type="Rhea" id="RHEA:23736"/>
        <dbReference type="ChEBI" id="CHEBI:15377"/>
        <dbReference type="ChEBI" id="CHEBI:15378"/>
        <dbReference type="ChEBI" id="CHEBI:18072"/>
        <dbReference type="ChEBI" id="CHEBI:58639"/>
        <dbReference type="EC" id="3.5.2.17"/>
    </reaction>
</comment>
<protein>
    <recommendedName>
        <fullName evidence="7">5-hydroxyisourate hydrolase</fullName>
        <shortName evidence="7">HIU hydrolase</shortName>
        <shortName evidence="7">HIUHase</shortName>
        <ecNumber evidence="7">3.5.2.17</ecNumber>
    </recommendedName>
</protein>
<proteinExistence type="inferred from homology"/>
<name>A0A7L5BUD9_9RHOB</name>
<dbReference type="KEGG" id="hdh:G5B40_10670"/>
<dbReference type="PANTHER" id="PTHR10395:SF7">
    <property type="entry name" value="5-HYDROXYISOURATE HYDROLASE"/>
    <property type="match status" value="1"/>
</dbReference>
<comment type="subunit">
    <text evidence="4 7">Homotetramer.</text>
</comment>
<dbReference type="InterPro" id="IPR023416">
    <property type="entry name" value="Transthyretin/HIU_hydrolase_d"/>
</dbReference>
<evidence type="ECO:0000256" key="4">
    <source>
        <dbReference type="ARBA" id="ARBA00011881"/>
    </source>
</evidence>
<gene>
    <name evidence="9" type="primary">uraH</name>
    <name evidence="9" type="ORF">G5B40_10670</name>
</gene>
<dbReference type="PANTHER" id="PTHR10395">
    <property type="entry name" value="URICASE AND TRANSTHYRETIN-RELATED"/>
    <property type="match status" value="1"/>
</dbReference>
<comment type="similarity">
    <text evidence="3 7">Belongs to the transthyretin family. 5-hydroxyisourate hydrolase subfamily.</text>
</comment>
<dbReference type="EC" id="3.5.2.17" evidence="7"/>
<dbReference type="InterPro" id="IPR036817">
    <property type="entry name" value="Transthyretin/HIU_hydrolase_sf"/>
</dbReference>